<dbReference type="AlphaFoldDB" id="A0A8C3C3P5"/>
<comment type="subcellular location">
    <subcellularLocation>
        <location evidence="1">Cytoplasm</location>
    </subcellularLocation>
</comment>
<feature type="compositionally biased region" description="Low complexity" evidence="4">
    <location>
        <begin position="208"/>
        <end position="217"/>
    </location>
</feature>
<feature type="region of interest" description="Disordered" evidence="4">
    <location>
        <begin position="349"/>
        <end position="461"/>
    </location>
</feature>
<keyword evidence="2" id="KW-0963">Cytoplasm</keyword>
<dbReference type="GO" id="GO:0034334">
    <property type="term" value="P:adherens junction maintenance"/>
    <property type="evidence" value="ECO:0007669"/>
    <property type="project" value="TreeGrafter"/>
</dbReference>
<feature type="compositionally biased region" description="Pro residues" evidence="4">
    <location>
        <begin position="239"/>
        <end position="253"/>
    </location>
</feature>
<dbReference type="Proteomes" id="UP000694556">
    <property type="component" value="Chromosome 27"/>
</dbReference>
<feature type="compositionally biased region" description="Basic and acidic residues" evidence="4">
    <location>
        <begin position="283"/>
        <end position="297"/>
    </location>
</feature>
<keyword evidence="3" id="KW-0175">Coiled coil</keyword>
<evidence type="ECO:0000313" key="7">
    <source>
        <dbReference type="Proteomes" id="UP000694556"/>
    </source>
</evidence>
<evidence type="ECO:0000259" key="5">
    <source>
        <dbReference type="Pfam" id="PF11819"/>
    </source>
</evidence>
<dbReference type="InterPro" id="IPR043447">
    <property type="entry name" value="CCDC120/INAVA"/>
</dbReference>
<reference evidence="6" key="2">
    <citation type="submission" date="2025-08" db="UniProtKB">
        <authorList>
            <consortium name="Ensembl"/>
        </authorList>
    </citation>
    <scope>IDENTIFICATION</scope>
</reference>
<keyword evidence="7" id="KW-1185">Reference proteome</keyword>
<dbReference type="GO" id="GO:0031398">
    <property type="term" value="P:positive regulation of protein ubiquitination"/>
    <property type="evidence" value="ECO:0007669"/>
    <property type="project" value="TreeGrafter"/>
</dbReference>
<dbReference type="Ensembl" id="ENSCMMT00000014713.1">
    <property type="protein sequence ID" value="ENSCMMP00000013348.1"/>
    <property type="gene ID" value="ENSCMMG00000008492.1"/>
</dbReference>
<feature type="compositionally biased region" description="Basic and acidic residues" evidence="4">
    <location>
        <begin position="371"/>
        <end position="382"/>
    </location>
</feature>
<feature type="domain" description="Cytohesin Ubiquitin Protein Inducing" evidence="5">
    <location>
        <begin position="38"/>
        <end position="163"/>
    </location>
</feature>
<proteinExistence type="predicted"/>
<protein>
    <submittedName>
        <fullName evidence="6">Innate immunity activator</fullName>
    </submittedName>
</protein>
<evidence type="ECO:0000256" key="3">
    <source>
        <dbReference type="ARBA" id="ARBA00023054"/>
    </source>
</evidence>
<evidence type="ECO:0000256" key="4">
    <source>
        <dbReference type="SAM" id="MobiDB-lite"/>
    </source>
</evidence>
<organism evidence="6 7">
    <name type="scientific">Cairina moschata</name>
    <name type="common">Muscovy duck</name>
    <dbReference type="NCBI Taxonomy" id="8855"/>
    <lineage>
        <taxon>Eukaryota</taxon>
        <taxon>Metazoa</taxon>
        <taxon>Chordata</taxon>
        <taxon>Craniata</taxon>
        <taxon>Vertebrata</taxon>
        <taxon>Euteleostomi</taxon>
        <taxon>Archelosauria</taxon>
        <taxon>Archosauria</taxon>
        <taxon>Dinosauria</taxon>
        <taxon>Saurischia</taxon>
        <taxon>Theropoda</taxon>
        <taxon>Coelurosauria</taxon>
        <taxon>Aves</taxon>
        <taxon>Neognathae</taxon>
        <taxon>Galloanserae</taxon>
        <taxon>Anseriformes</taxon>
        <taxon>Anatidae</taxon>
        <taxon>Anatinae</taxon>
        <taxon>Cairina</taxon>
    </lineage>
</organism>
<dbReference type="InterPro" id="IPR021774">
    <property type="entry name" value="CUPID"/>
</dbReference>
<reference evidence="6" key="1">
    <citation type="submission" date="2018-09" db="EMBL/GenBank/DDBJ databases">
        <title>Common duck and Muscovy duck high density SNP chip.</title>
        <authorList>
            <person name="Vignal A."/>
            <person name="Thebault N."/>
            <person name="Warren W.C."/>
        </authorList>
    </citation>
    <scope>NUCLEOTIDE SEQUENCE [LARGE SCALE GENOMIC DNA]</scope>
</reference>
<dbReference type="Pfam" id="PF11819">
    <property type="entry name" value="CUPID"/>
    <property type="match status" value="1"/>
</dbReference>
<evidence type="ECO:0000256" key="1">
    <source>
        <dbReference type="ARBA" id="ARBA00004496"/>
    </source>
</evidence>
<name>A0A8C3C3P5_CAIMO</name>
<feature type="compositionally biased region" description="Pro residues" evidence="4">
    <location>
        <begin position="440"/>
        <end position="449"/>
    </location>
</feature>
<feature type="compositionally biased region" description="Polar residues" evidence="4">
    <location>
        <begin position="394"/>
        <end position="403"/>
    </location>
</feature>
<evidence type="ECO:0000256" key="2">
    <source>
        <dbReference type="ARBA" id="ARBA00022490"/>
    </source>
</evidence>
<reference evidence="6" key="3">
    <citation type="submission" date="2025-09" db="UniProtKB">
        <authorList>
            <consortium name="Ensembl"/>
        </authorList>
    </citation>
    <scope>IDENTIFICATION</scope>
</reference>
<evidence type="ECO:0000313" key="6">
    <source>
        <dbReference type="Ensembl" id="ENSCMMP00000013348.1"/>
    </source>
</evidence>
<feature type="compositionally biased region" description="Low complexity" evidence="4">
    <location>
        <begin position="415"/>
        <end position="425"/>
    </location>
</feature>
<feature type="region of interest" description="Disordered" evidence="4">
    <location>
        <begin position="229"/>
        <end position="320"/>
    </location>
</feature>
<feature type="compositionally biased region" description="Polar residues" evidence="4">
    <location>
        <begin position="426"/>
        <end position="436"/>
    </location>
</feature>
<sequence length="592" mass="63172">MLRAGGSAGGAAPMGARQGLARGHGVCSLSPAGSGMEGREEASDTDSGIMLHSGPGSPVSPLKELAQRVRRQQQALEACVQELRRLCLREAELTGTLPREFPLKAGEKPPKVRRRIGAAFKLDETLVLRGADPLSALERDLALQLQIAKAAHRLCREENISKQLRRRRKTAALKEEKKLKELENTLSQCRLLAGHRPLPASGSGGAQELSASDESSLSDAVLLEEEEMQLPGPGTPRGSPSPSPSSSPSPRPRSVPEECSEAEGPGHPPTPASPWRETSLDGPYEKAKKAGDDHGDSETWGSRCCPTSPPAVATAPGSPGLTVSLAPRATDVPPYRFVPIRTLVLCRQAGSSAPSTPEPPSRRGQSQSLRVEARWEPGEPRGRSTAPRRRPTYYTVTVPTSCLTAPGPTHRSGSDDSISDVSSISHATSPGSSSPDVSFPRPPAPPPLAEPGYYPRGASRLLPPPGPPAFLYEQDLAPLRYQRLVPSHSRIVRTPSLKDYAPAGARGLSKAAVTEELKSWHQRARLRGARPHSLDRQGAFRGPRGGTPRDGPPIRGAPLRAQAPPIRVLRRSPDGVPVQVYVPENGEIVTQV</sequence>
<dbReference type="PANTHER" id="PTHR16093">
    <property type="entry name" value="COILED-COIL DOMAIN-CONTAINING PROTEIN 120 FAMILY MEMBER"/>
    <property type="match status" value="1"/>
</dbReference>
<feature type="region of interest" description="Disordered" evidence="4">
    <location>
        <begin position="526"/>
        <end position="564"/>
    </location>
</feature>
<accession>A0A8C3C3P5</accession>
<dbReference type="GO" id="GO:0005737">
    <property type="term" value="C:cytoplasm"/>
    <property type="evidence" value="ECO:0007669"/>
    <property type="project" value="UniProtKB-SubCell"/>
</dbReference>
<dbReference type="PANTHER" id="PTHR16093:SF4">
    <property type="entry name" value="INNATE IMMUNITY ACTIVATOR PROTEIN"/>
    <property type="match status" value="1"/>
</dbReference>
<feature type="region of interest" description="Disordered" evidence="4">
    <location>
        <begin position="1"/>
        <end position="60"/>
    </location>
</feature>
<feature type="region of interest" description="Disordered" evidence="4">
    <location>
        <begin position="195"/>
        <end position="217"/>
    </location>
</feature>